<sequence>MEAPFATDETRLQADIEALRPRCATTQELYREVCALMFFRYGITPTANRLYQLVRKGSMSAPAEALNKFWAQLREKSRVVIGHPDLPDELKTTAGELVASLWKAAQAAAAESLAAMRDEAGQQAEEAIAQAQAARQERDTVAETLAATRERLAQETRATAELRRELAELGALHANQAAKLDEARKELNAQHAWLNSVQRDHEVELDKLRDRARLDVAAADTARRQAEALAERERTAGARLQQVLDAERNAAATSAERHRAELRDALSLLADLRQQVGALEGTAAAAAAARDDARQQLERLRGDLAGANARVAGAEAQALRLEAELRHAAELFEARLAAARTPPVPAVQPAPRKPARRRGGTATD</sequence>
<dbReference type="RefSeq" id="WP_277417205.1">
    <property type="nucleotide sequence ID" value="NZ_CP119083.1"/>
</dbReference>
<feature type="compositionally biased region" description="Pro residues" evidence="2">
    <location>
        <begin position="342"/>
        <end position="352"/>
    </location>
</feature>
<feature type="domain" description="KfrA N-terminal DNA-binding" evidence="3">
    <location>
        <begin position="33"/>
        <end position="143"/>
    </location>
</feature>
<dbReference type="InterPro" id="IPR021104">
    <property type="entry name" value="KfrA_DNA-bd_N"/>
</dbReference>
<protein>
    <submittedName>
        <fullName evidence="4">DNA-binding protein</fullName>
    </submittedName>
</protein>
<dbReference type="Proteomes" id="UP001216510">
    <property type="component" value="Chromosome"/>
</dbReference>
<organism evidence="4 5">
    <name type="scientific">Pseudoduganella chitinolytica</name>
    <dbReference type="NCBI Taxonomy" id="34070"/>
    <lineage>
        <taxon>Bacteria</taxon>
        <taxon>Pseudomonadati</taxon>
        <taxon>Pseudomonadota</taxon>
        <taxon>Betaproteobacteria</taxon>
        <taxon>Burkholderiales</taxon>
        <taxon>Oxalobacteraceae</taxon>
        <taxon>Telluria group</taxon>
        <taxon>Pseudoduganella</taxon>
    </lineage>
</organism>
<evidence type="ECO:0000256" key="2">
    <source>
        <dbReference type="SAM" id="MobiDB-lite"/>
    </source>
</evidence>
<feature type="coiled-coil region" evidence="1">
    <location>
        <begin position="117"/>
        <end position="186"/>
    </location>
</feature>
<dbReference type="Pfam" id="PF11740">
    <property type="entry name" value="KfrA_N"/>
    <property type="match status" value="1"/>
</dbReference>
<keyword evidence="5" id="KW-1185">Reference proteome</keyword>
<evidence type="ECO:0000259" key="3">
    <source>
        <dbReference type="Pfam" id="PF11740"/>
    </source>
</evidence>
<evidence type="ECO:0000256" key="1">
    <source>
        <dbReference type="SAM" id="Coils"/>
    </source>
</evidence>
<feature type="coiled-coil region" evidence="1">
    <location>
        <begin position="255"/>
        <end position="331"/>
    </location>
</feature>
<feature type="compositionally biased region" description="Basic residues" evidence="2">
    <location>
        <begin position="353"/>
        <end position="364"/>
    </location>
</feature>
<gene>
    <name evidence="4" type="ORF">PX653_07125</name>
</gene>
<reference evidence="4 5" key="1">
    <citation type="submission" date="2023-02" db="EMBL/GenBank/DDBJ databases">
        <title>Gemone sequence of Telluria chitinolytica ACM 3522T.</title>
        <authorList>
            <person name="Frediansyah A."/>
            <person name="Miess H."/>
            <person name="Gross H."/>
        </authorList>
    </citation>
    <scope>NUCLEOTIDE SEQUENCE [LARGE SCALE GENOMIC DNA]</scope>
    <source>
        <strain evidence="4 5">ACM 3522</strain>
    </source>
</reference>
<accession>A0ABY8BF49</accession>
<proteinExistence type="predicted"/>
<keyword evidence="1" id="KW-0175">Coiled coil</keyword>
<feature type="region of interest" description="Disordered" evidence="2">
    <location>
        <begin position="337"/>
        <end position="364"/>
    </location>
</feature>
<evidence type="ECO:0000313" key="5">
    <source>
        <dbReference type="Proteomes" id="UP001216510"/>
    </source>
</evidence>
<dbReference type="EMBL" id="CP119083">
    <property type="protein sequence ID" value="WEF34529.1"/>
    <property type="molecule type" value="Genomic_DNA"/>
</dbReference>
<evidence type="ECO:0000313" key="4">
    <source>
        <dbReference type="EMBL" id="WEF34529.1"/>
    </source>
</evidence>
<keyword evidence="4" id="KW-0238">DNA-binding</keyword>
<dbReference type="GO" id="GO:0003677">
    <property type="term" value="F:DNA binding"/>
    <property type="evidence" value="ECO:0007669"/>
    <property type="project" value="UniProtKB-KW"/>
</dbReference>
<name>A0ABY8BF49_9BURK</name>